<dbReference type="STRING" id="159291.SAMN05920897_101170"/>
<dbReference type="AlphaFoldDB" id="A0A1N6NBN4"/>
<dbReference type="InterPro" id="IPR000415">
    <property type="entry name" value="Nitroreductase-like"/>
</dbReference>
<dbReference type="SUPFAM" id="SSF55469">
    <property type="entry name" value="FMN-dependent nitroreductase-like"/>
    <property type="match status" value="1"/>
</dbReference>
<dbReference type="Proteomes" id="UP000186400">
    <property type="component" value="Unassembled WGS sequence"/>
</dbReference>
<name>A0A1N6NBN4_9SPIO</name>
<dbReference type="InterPro" id="IPR029479">
    <property type="entry name" value="Nitroreductase"/>
</dbReference>
<dbReference type="PANTHER" id="PTHR43673:SF2">
    <property type="entry name" value="NITROREDUCTASE"/>
    <property type="match status" value="1"/>
</dbReference>
<feature type="domain" description="Nitroreductase" evidence="6">
    <location>
        <begin position="95"/>
        <end position="146"/>
    </location>
</feature>
<evidence type="ECO:0000256" key="1">
    <source>
        <dbReference type="ARBA" id="ARBA00001917"/>
    </source>
</evidence>
<dbReference type="Gene3D" id="3.40.109.10">
    <property type="entry name" value="NADH Oxidase"/>
    <property type="match status" value="1"/>
</dbReference>
<keyword evidence="3" id="KW-0285">Flavoprotein</keyword>
<organism evidence="7 8">
    <name type="scientific">Alkalispirochaeta americana</name>
    <dbReference type="NCBI Taxonomy" id="159291"/>
    <lineage>
        <taxon>Bacteria</taxon>
        <taxon>Pseudomonadati</taxon>
        <taxon>Spirochaetota</taxon>
        <taxon>Spirochaetia</taxon>
        <taxon>Spirochaetales</taxon>
        <taxon>Spirochaetaceae</taxon>
        <taxon>Alkalispirochaeta</taxon>
    </lineage>
</organism>
<dbReference type="OrthoDB" id="9812105at2"/>
<evidence type="ECO:0000256" key="2">
    <source>
        <dbReference type="ARBA" id="ARBA00007118"/>
    </source>
</evidence>
<evidence type="ECO:0000259" key="6">
    <source>
        <dbReference type="Pfam" id="PF00881"/>
    </source>
</evidence>
<evidence type="ECO:0000256" key="4">
    <source>
        <dbReference type="ARBA" id="ARBA00022643"/>
    </source>
</evidence>
<reference evidence="7 8" key="1">
    <citation type="submission" date="2017-01" db="EMBL/GenBank/DDBJ databases">
        <authorList>
            <person name="Mah S.A."/>
            <person name="Swanson W.J."/>
            <person name="Moy G.W."/>
            <person name="Vacquier V.D."/>
        </authorList>
    </citation>
    <scope>NUCLEOTIDE SEQUENCE [LARGE SCALE GENOMIC DNA]</scope>
    <source>
        <strain evidence="7 8">ASpG1</strain>
    </source>
</reference>
<sequence>MEMLPEIAHRRSIRVYKPEALAGDAINRILEAGRRAPSAKNRQTWRFIVVTDREKKGKLAEASFGQEQVEQAGAVFALCTTNVDYIMPNNQPSHPVDIGIASAFMMLQAEHEGLGSCPITTFQEADVKVLLSVPHKMRVVMLLAVGVPGERGELTPRFPPERVVGYEHW</sequence>
<dbReference type="Pfam" id="PF00881">
    <property type="entry name" value="Nitroreductase"/>
    <property type="match status" value="2"/>
</dbReference>
<keyword evidence="8" id="KW-1185">Reference proteome</keyword>
<protein>
    <submittedName>
        <fullName evidence="7">Nitroreductase</fullName>
    </submittedName>
</protein>
<gene>
    <name evidence="7" type="ORF">SAMN05920897_101170</name>
</gene>
<comment type="similarity">
    <text evidence="2">Belongs to the nitroreductase family.</text>
</comment>
<dbReference type="RefSeq" id="WP_076487397.1">
    <property type="nucleotide sequence ID" value="NZ_FTMS01000001.1"/>
</dbReference>
<dbReference type="GO" id="GO:0016491">
    <property type="term" value="F:oxidoreductase activity"/>
    <property type="evidence" value="ECO:0007669"/>
    <property type="project" value="UniProtKB-KW"/>
</dbReference>
<keyword evidence="5" id="KW-0560">Oxidoreductase</keyword>
<evidence type="ECO:0000313" key="7">
    <source>
        <dbReference type="EMBL" id="SIP89407.1"/>
    </source>
</evidence>
<proteinExistence type="inferred from homology"/>
<dbReference type="EMBL" id="FTMS01000001">
    <property type="protein sequence ID" value="SIP89407.1"/>
    <property type="molecule type" value="Genomic_DNA"/>
</dbReference>
<accession>A0A1N6NBN4</accession>
<evidence type="ECO:0000313" key="8">
    <source>
        <dbReference type="Proteomes" id="UP000186400"/>
    </source>
</evidence>
<keyword evidence="4" id="KW-0288">FMN</keyword>
<evidence type="ECO:0000256" key="5">
    <source>
        <dbReference type="ARBA" id="ARBA00023002"/>
    </source>
</evidence>
<evidence type="ECO:0000256" key="3">
    <source>
        <dbReference type="ARBA" id="ARBA00022630"/>
    </source>
</evidence>
<dbReference type="PANTHER" id="PTHR43673">
    <property type="entry name" value="NAD(P)H NITROREDUCTASE YDGI-RELATED"/>
    <property type="match status" value="1"/>
</dbReference>
<feature type="domain" description="Nitroreductase" evidence="6">
    <location>
        <begin position="7"/>
        <end position="81"/>
    </location>
</feature>
<comment type="cofactor">
    <cofactor evidence="1">
        <name>FMN</name>
        <dbReference type="ChEBI" id="CHEBI:58210"/>
    </cofactor>
</comment>